<evidence type="ECO:0000256" key="3">
    <source>
        <dbReference type="ARBA" id="ARBA00023163"/>
    </source>
</evidence>
<dbReference type="InterPro" id="IPR036390">
    <property type="entry name" value="WH_DNA-bd_sf"/>
</dbReference>
<accession>A0A1M5Z3R3</accession>
<dbReference type="EMBL" id="FQXU01000007">
    <property type="protein sequence ID" value="SHI18916.1"/>
    <property type="molecule type" value="Genomic_DNA"/>
</dbReference>
<dbReference type="RefSeq" id="WP_073020009.1">
    <property type="nucleotide sequence ID" value="NZ_FQXU01000007.1"/>
</dbReference>
<dbReference type="PROSITE" id="PS50995">
    <property type="entry name" value="HTH_MARR_2"/>
    <property type="match status" value="1"/>
</dbReference>
<dbReference type="InterPro" id="IPR036388">
    <property type="entry name" value="WH-like_DNA-bd_sf"/>
</dbReference>
<keyword evidence="2 5" id="KW-0238">DNA-binding</keyword>
<dbReference type="Pfam" id="PF01047">
    <property type="entry name" value="MarR"/>
    <property type="match status" value="1"/>
</dbReference>
<dbReference type="InterPro" id="IPR000835">
    <property type="entry name" value="HTH_MarR-typ"/>
</dbReference>
<protein>
    <submittedName>
        <fullName evidence="5">DNA-binding transcriptional regulator, MarR family</fullName>
    </submittedName>
</protein>
<dbReference type="Gene3D" id="1.10.10.10">
    <property type="entry name" value="Winged helix-like DNA-binding domain superfamily/Winged helix DNA-binding domain"/>
    <property type="match status" value="1"/>
</dbReference>
<dbReference type="PANTHER" id="PTHR42756:SF2">
    <property type="entry name" value="MARR FAMILY REGULATORY PROTEIN"/>
    <property type="match status" value="1"/>
</dbReference>
<dbReference type="PANTHER" id="PTHR42756">
    <property type="entry name" value="TRANSCRIPTIONAL REGULATOR, MARR"/>
    <property type="match status" value="1"/>
</dbReference>
<organism evidence="5 6">
    <name type="scientific">Clostridium intestinale DSM 6191</name>
    <dbReference type="NCBI Taxonomy" id="1121320"/>
    <lineage>
        <taxon>Bacteria</taxon>
        <taxon>Bacillati</taxon>
        <taxon>Bacillota</taxon>
        <taxon>Clostridia</taxon>
        <taxon>Eubacteriales</taxon>
        <taxon>Clostridiaceae</taxon>
        <taxon>Clostridium</taxon>
    </lineage>
</organism>
<dbReference type="SMART" id="SM00347">
    <property type="entry name" value="HTH_MARR"/>
    <property type="match status" value="1"/>
</dbReference>
<sequence length="151" mass="17578">MQKNIDSIGRYISILYRAGAMYFNKNFNIGNIGSGQYTFLLFLENNEGVTQEEMTCKLIIDKGTTAKALKKLEEEGLVKRSVDENDKRAYRVYLTADGKDIIKDIRNVLLEWNDILTSDFTEEEKKMALNLLQRMVENKKKKRLKEITNDR</sequence>
<dbReference type="GO" id="GO:0003677">
    <property type="term" value="F:DNA binding"/>
    <property type="evidence" value="ECO:0007669"/>
    <property type="project" value="UniProtKB-KW"/>
</dbReference>
<dbReference type="Proteomes" id="UP000184241">
    <property type="component" value="Unassembled WGS sequence"/>
</dbReference>
<gene>
    <name evidence="5" type="ORF">SAMN02745941_02562</name>
</gene>
<proteinExistence type="predicted"/>
<dbReference type="SUPFAM" id="SSF46785">
    <property type="entry name" value="Winged helix' DNA-binding domain"/>
    <property type="match status" value="1"/>
</dbReference>
<evidence type="ECO:0000256" key="1">
    <source>
        <dbReference type="ARBA" id="ARBA00023015"/>
    </source>
</evidence>
<feature type="domain" description="HTH marR-type" evidence="4">
    <location>
        <begin position="1"/>
        <end position="137"/>
    </location>
</feature>
<keyword evidence="3" id="KW-0804">Transcription</keyword>
<dbReference type="AlphaFoldDB" id="A0A1M5Z3R3"/>
<name>A0A1M5Z3R3_9CLOT</name>
<dbReference type="InterPro" id="IPR023187">
    <property type="entry name" value="Tscrpt_reg_MarR-type_CS"/>
</dbReference>
<evidence type="ECO:0000313" key="6">
    <source>
        <dbReference type="Proteomes" id="UP000184241"/>
    </source>
</evidence>
<dbReference type="PROSITE" id="PS01117">
    <property type="entry name" value="HTH_MARR_1"/>
    <property type="match status" value="1"/>
</dbReference>
<dbReference type="PRINTS" id="PR00598">
    <property type="entry name" value="HTHMARR"/>
</dbReference>
<dbReference type="GO" id="GO:0003700">
    <property type="term" value="F:DNA-binding transcription factor activity"/>
    <property type="evidence" value="ECO:0007669"/>
    <property type="project" value="InterPro"/>
</dbReference>
<evidence type="ECO:0000256" key="2">
    <source>
        <dbReference type="ARBA" id="ARBA00023125"/>
    </source>
</evidence>
<keyword evidence="1" id="KW-0805">Transcription regulation</keyword>
<evidence type="ECO:0000313" key="5">
    <source>
        <dbReference type="EMBL" id="SHI18916.1"/>
    </source>
</evidence>
<reference evidence="5 6" key="1">
    <citation type="submission" date="2016-11" db="EMBL/GenBank/DDBJ databases">
        <authorList>
            <person name="Jaros S."/>
            <person name="Januszkiewicz K."/>
            <person name="Wedrychowicz H."/>
        </authorList>
    </citation>
    <scope>NUCLEOTIDE SEQUENCE [LARGE SCALE GENOMIC DNA]</scope>
    <source>
        <strain evidence="5 6">DSM 6191</strain>
    </source>
</reference>
<evidence type="ECO:0000259" key="4">
    <source>
        <dbReference type="PROSITE" id="PS50995"/>
    </source>
</evidence>